<proteinExistence type="predicted"/>
<dbReference type="EMBL" id="JBEDUW010000002">
    <property type="protein sequence ID" value="KAK9942933.1"/>
    <property type="molecule type" value="Genomic_DNA"/>
</dbReference>
<protein>
    <submittedName>
        <fullName evidence="2">Uncharacterized protein</fullName>
    </submittedName>
</protein>
<reference evidence="2 3" key="1">
    <citation type="journal article" date="2023" name="G3 (Bethesda)">
        <title>A chromosome-length genome assembly and annotation of blackberry (Rubus argutus, cv. 'Hillquist').</title>
        <authorList>
            <person name="Bruna T."/>
            <person name="Aryal R."/>
            <person name="Dudchenko O."/>
            <person name="Sargent D.J."/>
            <person name="Mead D."/>
            <person name="Buti M."/>
            <person name="Cavallini A."/>
            <person name="Hytonen T."/>
            <person name="Andres J."/>
            <person name="Pham M."/>
            <person name="Weisz D."/>
            <person name="Mascagni F."/>
            <person name="Usai G."/>
            <person name="Natali L."/>
            <person name="Bassil N."/>
            <person name="Fernandez G.E."/>
            <person name="Lomsadze A."/>
            <person name="Armour M."/>
            <person name="Olukolu B."/>
            <person name="Poorten T."/>
            <person name="Britton C."/>
            <person name="Davik J."/>
            <person name="Ashrafi H."/>
            <person name="Aiden E.L."/>
            <person name="Borodovsky M."/>
            <person name="Worthington M."/>
        </authorList>
    </citation>
    <scope>NUCLEOTIDE SEQUENCE [LARGE SCALE GENOMIC DNA]</scope>
    <source>
        <strain evidence="2">PI 553951</strain>
    </source>
</reference>
<sequence>MVQTLIKKAWKEREHVTASHGRRKIRREDRVAGGSGKHPRRKGDEDVGIVECLESKVGSKEKAKREERARELDGNDAEIEDAVAGVGGPVPEMGCRQRKWQGWALMVEDNLEIDSDRT</sequence>
<dbReference type="Proteomes" id="UP001457282">
    <property type="component" value="Unassembled WGS sequence"/>
</dbReference>
<evidence type="ECO:0000313" key="3">
    <source>
        <dbReference type="Proteomes" id="UP001457282"/>
    </source>
</evidence>
<dbReference type="AlphaFoldDB" id="A0AAW1Y2F4"/>
<evidence type="ECO:0000256" key="1">
    <source>
        <dbReference type="SAM" id="MobiDB-lite"/>
    </source>
</evidence>
<feature type="region of interest" description="Disordered" evidence="1">
    <location>
        <begin position="1"/>
        <end position="92"/>
    </location>
</feature>
<organism evidence="2 3">
    <name type="scientific">Rubus argutus</name>
    <name type="common">Southern blackberry</name>
    <dbReference type="NCBI Taxonomy" id="59490"/>
    <lineage>
        <taxon>Eukaryota</taxon>
        <taxon>Viridiplantae</taxon>
        <taxon>Streptophyta</taxon>
        <taxon>Embryophyta</taxon>
        <taxon>Tracheophyta</taxon>
        <taxon>Spermatophyta</taxon>
        <taxon>Magnoliopsida</taxon>
        <taxon>eudicotyledons</taxon>
        <taxon>Gunneridae</taxon>
        <taxon>Pentapetalae</taxon>
        <taxon>rosids</taxon>
        <taxon>fabids</taxon>
        <taxon>Rosales</taxon>
        <taxon>Rosaceae</taxon>
        <taxon>Rosoideae</taxon>
        <taxon>Rosoideae incertae sedis</taxon>
        <taxon>Rubus</taxon>
    </lineage>
</organism>
<gene>
    <name evidence="2" type="ORF">M0R45_008575</name>
</gene>
<feature type="compositionally biased region" description="Basic and acidic residues" evidence="1">
    <location>
        <begin position="53"/>
        <end position="73"/>
    </location>
</feature>
<name>A0AAW1Y2F4_RUBAR</name>
<accession>A0AAW1Y2F4</accession>
<keyword evidence="3" id="KW-1185">Reference proteome</keyword>
<comment type="caution">
    <text evidence="2">The sequence shown here is derived from an EMBL/GenBank/DDBJ whole genome shotgun (WGS) entry which is preliminary data.</text>
</comment>
<evidence type="ECO:0000313" key="2">
    <source>
        <dbReference type="EMBL" id="KAK9942933.1"/>
    </source>
</evidence>